<dbReference type="Gene3D" id="1.10.1740.10">
    <property type="match status" value="1"/>
</dbReference>
<dbReference type="RefSeq" id="WP_260148832.1">
    <property type="nucleotide sequence ID" value="NZ_JBEOYA010000092.1"/>
</dbReference>
<feature type="domain" description="RNA polymerase sigma factor 70 region 4 type 2" evidence="7">
    <location>
        <begin position="113"/>
        <end position="164"/>
    </location>
</feature>
<reference evidence="8 9" key="1">
    <citation type="submission" date="2024-06" db="EMBL/GenBank/DDBJ databases">
        <title>The Natural Products Discovery Center: Release of the First 8490 Sequenced Strains for Exploring Actinobacteria Biosynthetic Diversity.</title>
        <authorList>
            <person name="Kalkreuter E."/>
            <person name="Kautsar S.A."/>
            <person name="Yang D."/>
            <person name="Bader C.D."/>
            <person name="Teijaro C.N."/>
            <person name="Fluegel L."/>
            <person name="Davis C.M."/>
            <person name="Simpson J.R."/>
            <person name="Lauterbach L."/>
            <person name="Steele A.D."/>
            <person name="Gui C."/>
            <person name="Meng S."/>
            <person name="Li G."/>
            <person name="Viehrig K."/>
            <person name="Ye F."/>
            <person name="Su P."/>
            <person name="Kiefer A.F."/>
            <person name="Nichols A."/>
            <person name="Cepeda A.J."/>
            <person name="Yan W."/>
            <person name="Fan B."/>
            <person name="Jiang Y."/>
            <person name="Adhikari A."/>
            <person name="Zheng C.-J."/>
            <person name="Schuster L."/>
            <person name="Cowan T.M."/>
            <person name="Smanski M.J."/>
            <person name="Chevrette M.G."/>
            <person name="De Carvalho L.P.S."/>
            <person name="Shen B."/>
        </authorList>
    </citation>
    <scope>NUCLEOTIDE SEQUENCE [LARGE SCALE GENOMIC DNA]</scope>
    <source>
        <strain evidence="8 9">NPDC001166</strain>
    </source>
</reference>
<organism evidence="8 9">
    <name type="scientific">Streptomyces sp. 900105245</name>
    <dbReference type="NCBI Taxonomy" id="3154379"/>
    <lineage>
        <taxon>Bacteria</taxon>
        <taxon>Bacillati</taxon>
        <taxon>Actinomycetota</taxon>
        <taxon>Actinomycetes</taxon>
        <taxon>Kitasatosporales</taxon>
        <taxon>Streptomycetaceae</taxon>
        <taxon>Streptomyces</taxon>
    </lineage>
</organism>
<evidence type="ECO:0000256" key="1">
    <source>
        <dbReference type="ARBA" id="ARBA00010641"/>
    </source>
</evidence>
<dbReference type="Proteomes" id="UP001470023">
    <property type="component" value="Unassembled WGS sequence"/>
</dbReference>
<keyword evidence="9" id="KW-1185">Reference proteome</keyword>
<evidence type="ECO:0000313" key="8">
    <source>
        <dbReference type="EMBL" id="MER6429261.1"/>
    </source>
</evidence>
<dbReference type="InterPro" id="IPR013324">
    <property type="entry name" value="RNA_pol_sigma_r3/r4-like"/>
</dbReference>
<comment type="similarity">
    <text evidence="1">Belongs to the sigma-70 factor family. ECF subfamily.</text>
</comment>
<dbReference type="CDD" id="cd06171">
    <property type="entry name" value="Sigma70_r4"/>
    <property type="match status" value="1"/>
</dbReference>
<evidence type="ECO:0000259" key="7">
    <source>
        <dbReference type="Pfam" id="PF08281"/>
    </source>
</evidence>
<gene>
    <name evidence="8" type="ORF">ABT272_16160</name>
</gene>
<comment type="caution">
    <text evidence="8">The sequence shown here is derived from an EMBL/GenBank/DDBJ whole genome shotgun (WGS) entry which is preliminary data.</text>
</comment>
<accession>A0ABV1U7Q4</accession>
<dbReference type="InterPro" id="IPR007627">
    <property type="entry name" value="RNA_pol_sigma70_r2"/>
</dbReference>
<evidence type="ECO:0000256" key="5">
    <source>
        <dbReference type="ARBA" id="ARBA00023163"/>
    </source>
</evidence>
<dbReference type="InterPro" id="IPR013249">
    <property type="entry name" value="RNA_pol_sigma70_r4_t2"/>
</dbReference>
<dbReference type="InterPro" id="IPR013325">
    <property type="entry name" value="RNA_pol_sigma_r2"/>
</dbReference>
<name>A0ABV1U7Q4_9ACTN</name>
<dbReference type="InterPro" id="IPR039425">
    <property type="entry name" value="RNA_pol_sigma-70-like"/>
</dbReference>
<dbReference type="SUPFAM" id="SSF88946">
    <property type="entry name" value="Sigma2 domain of RNA polymerase sigma factors"/>
    <property type="match status" value="1"/>
</dbReference>
<evidence type="ECO:0000256" key="3">
    <source>
        <dbReference type="ARBA" id="ARBA00023082"/>
    </source>
</evidence>
<sequence length="184" mass="20524">MLQDRDASRGFAALYDRHAPDLHRYVARRLGLGLADDVVAETFLVAYHRRQRFDPARGEVRPWLYGIAGNLISQHRRLEVTQYRALARTSVDPVVADGHDSTDDRVAATAVTRQLAAALAHLSKGDRDVLLLIAWECFSYEEVAQALEIPVGTVRSRLHRARKKVQKALGGVDPTAVREEFADG</sequence>
<keyword evidence="3" id="KW-0731">Sigma factor</keyword>
<dbReference type="Pfam" id="PF04542">
    <property type="entry name" value="Sigma70_r2"/>
    <property type="match status" value="1"/>
</dbReference>
<evidence type="ECO:0000259" key="6">
    <source>
        <dbReference type="Pfam" id="PF04542"/>
    </source>
</evidence>
<protein>
    <submittedName>
        <fullName evidence="8">RNA polymerase sigma factor</fullName>
    </submittedName>
</protein>
<dbReference type="InterPro" id="IPR036388">
    <property type="entry name" value="WH-like_DNA-bd_sf"/>
</dbReference>
<dbReference type="NCBIfam" id="TIGR02937">
    <property type="entry name" value="sigma70-ECF"/>
    <property type="match status" value="1"/>
</dbReference>
<evidence type="ECO:0000313" key="9">
    <source>
        <dbReference type="Proteomes" id="UP001470023"/>
    </source>
</evidence>
<dbReference type="Gene3D" id="1.10.10.10">
    <property type="entry name" value="Winged helix-like DNA-binding domain superfamily/Winged helix DNA-binding domain"/>
    <property type="match status" value="1"/>
</dbReference>
<proteinExistence type="inferred from homology"/>
<keyword evidence="5" id="KW-0804">Transcription</keyword>
<dbReference type="PANTHER" id="PTHR43133:SF8">
    <property type="entry name" value="RNA POLYMERASE SIGMA FACTOR HI_1459-RELATED"/>
    <property type="match status" value="1"/>
</dbReference>
<dbReference type="SUPFAM" id="SSF88659">
    <property type="entry name" value="Sigma3 and sigma4 domains of RNA polymerase sigma factors"/>
    <property type="match status" value="1"/>
</dbReference>
<keyword evidence="2" id="KW-0805">Transcription regulation</keyword>
<evidence type="ECO:0000256" key="4">
    <source>
        <dbReference type="ARBA" id="ARBA00023125"/>
    </source>
</evidence>
<dbReference type="PANTHER" id="PTHR43133">
    <property type="entry name" value="RNA POLYMERASE ECF-TYPE SIGMA FACTO"/>
    <property type="match status" value="1"/>
</dbReference>
<keyword evidence="4" id="KW-0238">DNA-binding</keyword>
<dbReference type="EMBL" id="JBEPAZ010000011">
    <property type="protein sequence ID" value="MER6429261.1"/>
    <property type="molecule type" value="Genomic_DNA"/>
</dbReference>
<dbReference type="InterPro" id="IPR014284">
    <property type="entry name" value="RNA_pol_sigma-70_dom"/>
</dbReference>
<evidence type="ECO:0000256" key="2">
    <source>
        <dbReference type="ARBA" id="ARBA00023015"/>
    </source>
</evidence>
<feature type="domain" description="RNA polymerase sigma-70 region 2" evidence="6">
    <location>
        <begin position="14"/>
        <end position="77"/>
    </location>
</feature>
<dbReference type="Pfam" id="PF08281">
    <property type="entry name" value="Sigma70_r4_2"/>
    <property type="match status" value="1"/>
</dbReference>